<sequence length="45" mass="5009">TGFERLVPPEKAEKLTRTAVAIFTWVILTSLLISIIAPFTHNISI</sequence>
<keyword evidence="1" id="KW-1133">Transmembrane helix</keyword>
<gene>
    <name evidence="2" type="ORF">GX426_09955</name>
</gene>
<keyword evidence="1" id="KW-0812">Transmembrane</keyword>
<reference evidence="2 3" key="1">
    <citation type="journal article" date="2020" name="Biotechnol. Biofuels">
        <title>New insights from the biogas microbiome by comprehensive genome-resolved metagenomics of nearly 1600 species originating from multiple anaerobic digesters.</title>
        <authorList>
            <person name="Campanaro S."/>
            <person name="Treu L."/>
            <person name="Rodriguez-R L.M."/>
            <person name="Kovalovszki A."/>
            <person name="Ziels R.M."/>
            <person name="Maus I."/>
            <person name="Zhu X."/>
            <person name="Kougias P.G."/>
            <person name="Basile A."/>
            <person name="Luo G."/>
            <person name="Schluter A."/>
            <person name="Konstantinidis K.T."/>
            <person name="Angelidaki I."/>
        </authorList>
    </citation>
    <scope>NUCLEOTIDE SEQUENCE [LARGE SCALE GENOMIC DNA]</scope>
    <source>
        <strain evidence="2">AS27yjCOA_157</strain>
    </source>
</reference>
<protein>
    <submittedName>
        <fullName evidence="2">Uncharacterized protein</fullName>
    </submittedName>
</protein>
<dbReference type="EMBL" id="JAAYUN010000176">
    <property type="protein sequence ID" value="NLJ23413.1"/>
    <property type="molecule type" value="Genomic_DNA"/>
</dbReference>
<evidence type="ECO:0000256" key="1">
    <source>
        <dbReference type="SAM" id="Phobius"/>
    </source>
</evidence>
<name>A0A7K4AKB2_METSH</name>
<evidence type="ECO:0000313" key="2">
    <source>
        <dbReference type="EMBL" id="NLJ23413.1"/>
    </source>
</evidence>
<proteinExistence type="predicted"/>
<accession>A0A7K4AKB2</accession>
<comment type="caution">
    <text evidence="2">The sequence shown here is derived from an EMBL/GenBank/DDBJ whole genome shotgun (WGS) entry which is preliminary data.</text>
</comment>
<feature type="transmembrane region" description="Helical" evidence="1">
    <location>
        <begin position="20"/>
        <end position="39"/>
    </location>
</feature>
<dbReference type="Proteomes" id="UP000544742">
    <property type="component" value="Unassembled WGS sequence"/>
</dbReference>
<keyword evidence="1" id="KW-0472">Membrane</keyword>
<evidence type="ECO:0000313" key="3">
    <source>
        <dbReference type="Proteomes" id="UP000544742"/>
    </source>
</evidence>
<organism evidence="2 3">
    <name type="scientific">Methanothrix soehngenii</name>
    <name type="common">Methanosaeta concilii</name>
    <dbReference type="NCBI Taxonomy" id="2223"/>
    <lineage>
        <taxon>Archaea</taxon>
        <taxon>Methanobacteriati</taxon>
        <taxon>Methanobacteriota</taxon>
        <taxon>Stenosarchaea group</taxon>
        <taxon>Methanomicrobia</taxon>
        <taxon>Methanotrichales</taxon>
        <taxon>Methanotrichaceae</taxon>
        <taxon>Methanothrix</taxon>
    </lineage>
</organism>
<dbReference type="AlphaFoldDB" id="A0A7K4AKB2"/>
<feature type="non-terminal residue" evidence="2">
    <location>
        <position position="1"/>
    </location>
</feature>